<dbReference type="PANTHER" id="PTHR46670:SF3">
    <property type="entry name" value="ENDONUCLEASE_EXONUCLEASE_PHOSPHATASE DOMAIN-CONTAINING PROTEIN"/>
    <property type="match status" value="1"/>
</dbReference>
<dbReference type="EMBL" id="JAODUO010000784">
    <property type="protein sequence ID" value="KAK2174670.1"/>
    <property type="molecule type" value="Genomic_DNA"/>
</dbReference>
<organism evidence="1 2">
    <name type="scientific">Ridgeia piscesae</name>
    <name type="common">Tubeworm</name>
    <dbReference type="NCBI Taxonomy" id="27915"/>
    <lineage>
        <taxon>Eukaryota</taxon>
        <taxon>Metazoa</taxon>
        <taxon>Spiralia</taxon>
        <taxon>Lophotrochozoa</taxon>
        <taxon>Annelida</taxon>
        <taxon>Polychaeta</taxon>
        <taxon>Sedentaria</taxon>
        <taxon>Canalipalpata</taxon>
        <taxon>Sabellida</taxon>
        <taxon>Siboglinidae</taxon>
        <taxon>Ridgeia</taxon>
    </lineage>
</organism>
<reference evidence="1" key="1">
    <citation type="journal article" date="2023" name="Mol. Biol. Evol.">
        <title>Third-Generation Sequencing Reveals the Adaptive Role of the Epigenome in Three Deep-Sea Polychaetes.</title>
        <authorList>
            <person name="Perez M."/>
            <person name="Aroh O."/>
            <person name="Sun Y."/>
            <person name="Lan Y."/>
            <person name="Juniper S.K."/>
            <person name="Young C.R."/>
            <person name="Angers B."/>
            <person name="Qian P.Y."/>
        </authorList>
    </citation>
    <scope>NUCLEOTIDE SEQUENCE</scope>
    <source>
        <strain evidence="1">R07B-5</strain>
    </source>
</reference>
<evidence type="ECO:0000313" key="1">
    <source>
        <dbReference type="EMBL" id="KAK2174670.1"/>
    </source>
</evidence>
<dbReference type="Proteomes" id="UP001209878">
    <property type="component" value="Unassembled WGS sequence"/>
</dbReference>
<name>A0AAD9NLR3_RIDPI</name>
<gene>
    <name evidence="1" type="ORF">NP493_781g00012</name>
</gene>
<evidence type="ECO:0000313" key="2">
    <source>
        <dbReference type="Proteomes" id="UP001209878"/>
    </source>
</evidence>
<keyword evidence="2" id="KW-1185">Reference proteome</keyword>
<accession>A0AAD9NLR3</accession>
<dbReference type="PANTHER" id="PTHR46670">
    <property type="entry name" value="ENDO/EXONUCLEASE/PHOSPHATASE DOMAIN-CONTAINING PROTEIN"/>
    <property type="match status" value="1"/>
</dbReference>
<sequence length="171" mass="20068">MVIEYTSYQLRQLCQRSTKSLMRVSREVYYNLKQLDICYATPTHRGTTGETTLNVNTVVGLYEHAVLSTIDLHAPLTLRMKACRRKEPWYNDNIRKARALRRANEKRWRTTKLEVHRQIFVEHRTAANNKIKRAKRAHYESVLSSLDQPTCFRVVTTLPIVAELFPVAHRE</sequence>
<comment type="caution">
    <text evidence="1">The sequence shown here is derived from an EMBL/GenBank/DDBJ whole genome shotgun (WGS) entry which is preliminary data.</text>
</comment>
<proteinExistence type="predicted"/>
<dbReference type="AlphaFoldDB" id="A0AAD9NLR3"/>
<protein>
    <submittedName>
        <fullName evidence="1">Uncharacterized protein</fullName>
    </submittedName>
</protein>